<dbReference type="PANTHER" id="PTHR31286">
    <property type="entry name" value="GLYCINE-RICH CELL WALL STRUCTURAL PROTEIN 1.8-LIKE"/>
    <property type="match status" value="1"/>
</dbReference>
<keyword evidence="1" id="KW-0863">Zinc-finger</keyword>
<protein>
    <recommendedName>
        <fullName evidence="3">CCHC-type domain-containing protein</fullName>
    </recommendedName>
</protein>
<name>A0A6N2LWJ1_SALVM</name>
<reference evidence="4" key="1">
    <citation type="submission" date="2019-03" db="EMBL/GenBank/DDBJ databases">
        <authorList>
            <person name="Mank J."/>
            <person name="Almeida P."/>
        </authorList>
    </citation>
    <scope>NUCLEOTIDE SEQUENCE</scope>
    <source>
        <strain evidence="4">78183</strain>
    </source>
</reference>
<evidence type="ECO:0000256" key="1">
    <source>
        <dbReference type="PROSITE-ProRule" id="PRU00047"/>
    </source>
</evidence>
<dbReference type="EMBL" id="CAADRP010001637">
    <property type="protein sequence ID" value="VFU46087.1"/>
    <property type="molecule type" value="Genomic_DNA"/>
</dbReference>
<feature type="domain" description="CCHC-type" evidence="3">
    <location>
        <begin position="185"/>
        <end position="199"/>
    </location>
</feature>
<dbReference type="AlphaFoldDB" id="A0A6N2LWJ1"/>
<feature type="region of interest" description="Disordered" evidence="2">
    <location>
        <begin position="241"/>
        <end position="273"/>
    </location>
</feature>
<accession>A0A6N2LWJ1</accession>
<dbReference type="InterPro" id="IPR001878">
    <property type="entry name" value="Znf_CCHC"/>
</dbReference>
<dbReference type="InterPro" id="IPR040256">
    <property type="entry name" value="At4g02000-like"/>
</dbReference>
<dbReference type="GO" id="GO:0008270">
    <property type="term" value="F:zinc ion binding"/>
    <property type="evidence" value="ECO:0007669"/>
    <property type="project" value="UniProtKB-KW"/>
</dbReference>
<organism evidence="4">
    <name type="scientific">Salix viminalis</name>
    <name type="common">Common osier</name>
    <name type="synonym">Basket willow</name>
    <dbReference type="NCBI Taxonomy" id="40686"/>
    <lineage>
        <taxon>Eukaryota</taxon>
        <taxon>Viridiplantae</taxon>
        <taxon>Streptophyta</taxon>
        <taxon>Embryophyta</taxon>
        <taxon>Tracheophyta</taxon>
        <taxon>Spermatophyta</taxon>
        <taxon>Magnoliopsida</taxon>
        <taxon>eudicotyledons</taxon>
        <taxon>Gunneridae</taxon>
        <taxon>Pentapetalae</taxon>
        <taxon>rosids</taxon>
        <taxon>fabids</taxon>
        <taxon>Malpighiales</taxon>
        <taxon>Salicaceae</taxon>
        <taxon>Saliceae</taxon>
        <taxon>Salix</taxon>
    </lineage>
</organism>
<proteinExistence type="predicted"/>
<evidence type="ECO:0000259" key="3">
    <source>
        <dbReference type="PROSITE" id="PS50158"/>
    </source>
</evidence>
<sequence length="273" mass="31615">MIQPEETDLLLRSNKKVKIGDTSGLSYVDKLMGETVETKTMDEDTELNDCISEDDDDDSDEEDCPVIKLTVEEKKRIRAPWKQTLIIKLMGRKVGLDGDGSLSNGRTCTLDPVEATIDKVAVWVRLPDLALEYYDSSILWKIGNKIGKTLKVDELRQLARILQGFAWRLRRRIRRIMYEGLHLICFQCGQYGHKQEICPHAPQGSQDETNVMETTGDPLVYCQTGIMESFGSWMIADRRNRRPSKRMLPEEKRKWKGRRKRRQSRKKFKSYNG</sequence>
<feature type="compositionally biased region" description="Basic residues" evidence="2">
    <location>
        <begin position="254"/>
        <end position="273"/>
    </location>
</feature>
<gene>
    <name evidence="4" type="ORF">SVIM_LOCUS291512</name>
</gene>
<dbReference type="PANTHER" id="PTHR31286:SF99">
    <property type="entry name" value="DUF4283 DOMAIN-CONTAINING PROTEIN"/>
    <property type="match status" value="1"/>
</dbReference>
<evidence type="ECO:0000256" key="2">
    <source>
        <dbReference type="SAM" id="MobiDB-lite"/>
    </source>
</evidence>
<feature type="region of interest" description="Disordered" evidence="2">
    <location>
        <begin position="43"/>
        <end position="62"/>
    </location>
</feature>
<evidence type="ECO:0000313" key="4">
    <source>
        <dbReference type="EMBL" id="VFU46087.1"/>
    </source>
</evidence>
<keyword evidence="1" id="KW-0862">Zinc</keyword>
<dbReference type="PROSITE" id="PS50158">
    <property type="entry name" value="ZF_CCHC"/>
    <property type="match status" value="1"/>
</dbReference>
<dbReference type="GO" id="GO:0003676">
    <property type="term" value="F:nucleic acid binding"/>
    <property type="evidence" value="ECO:0007669"/>
    <property type="project" value="InterPro"/>
</dbReference>
<keyword evidence="1" id="KW-0479">Metal-binding</keyword>